<dbReference type="InterPro" id="IPR038591">
    <property type="entry name" value="NolW-like_sf"/>
</dbReference>
<dbReference type="EMBL" id="BPFB01000015">
    <property type="protein sequence ID" value="GIU46044.1"/>
    <property type="molecule type" value="Genomic_DNA"/>
</dbReference>
<proteinExistence type="inferred from homology"/>
<evidence type="ECO:0000256" key="3">
    <source>
        <dbReference type="ARBA" id="ARBA00023136"/>
    </source>
</evidence>
<name>A0ABQ4PF39_9GAMM</name>
<evidence type="ECO:0000256" key="4">
    <source>
        <dbReference type="RuleBase" id="RU004003"/>
    </source>
</evidence>
<dbReference type="PANTHER" id="PTHR30332">
    <property type="entry name" value="PROBABLE GENERAL SECRETION PATHWAY PROTEIN D"/>
    <property type="match status" value="1"/>
</dbReference>
<feature type="domain" description="Type II/III secretion system secretin-like" evidence="6">
    <location>
        <begin position="359"/>
        <end position="521"/>
    </location>
</feature>
<evidence type="ECO:0000313" key="8">
    <source>
        <dbReference type="EMBL" id="GIU46044.1"/>
    </source>
</evidence>
<dbReference type="Proteomes" id="UP000761574">
    <property type="component" value="Unassembled WGS sequence"/>
</dbReference>
<evidence type="ECO:0000259" key="6">
    <source>
        <dbReference type="Pfam" id="PF00263"/>
    </source>
</evidence>
<keyword evidence="2" id="KW-0732">Signal</keyword>
<protein>
    <recommendedName>
        <fullName evidence="10">NolW-like domain-containing protein</fullName>
    </recommendedName>
</protein>
<dbReference type="InterPro" id="IPR004846">
    <property type="entry name" value="T2SS/T3SS_dom"/>
</dbReference>
<dbReference type="InterPro" id="IPR050810">
    <property type="entry name" value="Bact_Secretion_Sys_Channel"/>
</dbReference>
<dbReference type="PROSITE" id="PS00875">
    <property type="entry name" value="T2SP_D"/>
    <property type="match status" value="1"/>
</dbReference>
<comment type="similarity">
    <text evidence="4">Belongs to the bacterial secretin family.</text>
</comment>
<feature type="domain" description="NolW-like" evidence="7">
    <location>
        <begin position="208"/>
        <end position="301"/>
    </location>
</feature>
<evidence type="ECO:0000256" key="1">
    <source>
        <dbReference type="ARBA" id="ARBA00004370"/>
    </source>
</evidence>
<sequence>MNVQNKISPQKLYSLTEQLLLERGIGIKSQNNVIYIHKIEKNDGQNTSVGYGRTVDSIPNALHVQQIVPLRYLINSNSIRTLRDITGVNTAVDMAQGVLFLKGEREQVIRSLELLAILDSPGSRSRNIGFLKLTFIDTDVFIESLTEILQNEGIMGVDKSVDSRISMVPISQLGAVAVFASESDFIERVEFWAKQLDKPSKGNQKQYFVYTPKFARASDLGASVSALISGRSASTQRAEKASGDKAAAIENRAPSNISSASNENINMVVDERSNALIFYSSGPEYQAILPLVARLDVMPKQVILEVSIAEVTLTDEFKFGVDMAFSSGKFSFSNKHGASAIGGSVFSWASGGNKIDAQAFESNKWVNVLSKPSLLVRDGVAASIQVGTDIPVVGKTTTDPTNGVTKSIEYRKTGIDVTVTPTINAQGVVIMTIQQSNSNQVDGGAEVEGNPQIFERSIDTEVVAESGQTVILGGLISENATDNQVGLPWISKLPLIGALFGTTTQNTVRTELVIMVTPKVITRSDEWDDIKNNLAQGLRYMDLNPVQ</sequence>
<dbReference type="InterPro" id="IPR004845">
    <property type="entry name" value="T2SS_GspD_CS"/>
</dbReference>
<dbReference type="Pfam" id="PF03958">
    <property type="entry name" value="Secretin_N"/>
    <property type="match status" value="1"/>
</dbReference>
<evidence type="ECO:0000313" key="9">
    <source>
        <dbReference type="Proteomes" id="UP000761574"/>
    </source>
</evidence>
<evidence type="ECO:0000256" key="2">
    <source>
        <dbReference type="ARBA" id="ARBA00022729"/>
    </source>
</evidence>
<keyword evidence="3" id="KW-0472">Membrane</keyword>
<keyword evidence="5" id="KW-0813">Transport</keyword>
<evidence type="ECO:0000259" key="7">
    <source>
        <dbReference type="Pfam" id="PF03958"/>
    </source>
</evidence>
<comment type="caution">
    <text evidence="8">The sequence shown here is derived from an EMBL/GenBank/DDBJ whole genome shotgun (WGS) entry which is preliminary data.</text>
</comment>
<reference evidence="8 9" key="1">
    <citation type="submission" date="2021-05" db="EMBL/GenBank/DDBJ databases">
        <title>Molecular characterization for Shewanella algae harboring chromosomal blaOXA-55-like strains isolated from clinical and environment sample.</title>
        <authorList>
            <person name="Ohama Y."/>
            <person name="Aoki K."/>
            <person name="Harada S."/>
            <person name="Moriya K."/>
            <person name="Ishii Y."/>
            <person name="Tateda K."/>
        </authorList>
    </citation>
    <scope>NUCLEOTIDE SEQUENCE [LARGE SCALE GENOMIC DNA]</scope>
    <source>
        <strain evidence="8 9">LMG 23746</strain>
    </source>
</reference>
<dbReference type="InterPro" id="IPR005644">
    <property type="entry name" value="NolW-like"/>
</dbReference>
<accession>A0ABQ4PF39</accession>
<evidence type="ECO:0000256" key="5">
    <source>
        <dbReference type="RuleBase" id="RU004004"/>
    </source>
</evidence>
<dbReference type="PRINTS" id="PR00811">
    <property type="entry name" value="BCTERIALGSPD"/>
</dbReference>
<dbReference type="Pfam" id="PF00263">
    <property type="entry name" value="Secretin"/>
    <property type="match status" value="1"/>
</dbReference>
<keyword evidence="9" id="KW-1185">Reference proteome</keyword>
<gene>
    <name evidence="8" type="ORF">TUM4630_15570</name>
</gene>
<dbReference type="PANTHER" id="PTHR30332:SF25">
    <property type="entry name" value="SECRETIN XPSD"/>
    <property type="match status" value="1"/>
</dbReference>
<dbReference type="InterPro" id="IPR001775">
    <property type="entry name" value="GspD/PilQ"/>
</dbReference>
<evidence type="ECO:0008006" key="10">
    <source>
        <dbReference type="Google" id="ProtNLM"/>
    </source>
</evidence>
<comment type="subcellular location">
    <subcellularLocation>
        <location evidence="5">Cell outer membrane</location>
    </subcellularLocation>
    <subcellularLocation>
        <location evidence="1">Membrane</location>
    </subcellularLocation>
</comment>
<organism evidence="8 9">
    <name type="scientific">Shewanella algidipiscicola</name>
    <dbReference type="NCBI Taxonomy" id="614070"/>
    <lineage>
        <taxon>Bacteria</taxon>
        <taxon>Pseudomonadati</taxon>
        <taxon>Pseudomonadota</taxon>
        <taxon>Gammaproteobacteria</taxon>
        <taxon>Alteromonadales</taxon>
        <taxon>Shewanellaceae</taxon>
        <taxon>Shewanella</taxon>
    </lineage>
</organism>
<dbReference type="Gene3D" id="3.30.1370.120">
    <property type="match status" value="1"/>
</dbReference>